<comment type="caution">
    <text evidence="1">The sequence shown here is derived from an EMBL/GenBank/DDBJ whole genome shotgun (WGS) entry which is preliminary data.</text>
</comment>
<dbReference type="EMBL" id="JPOS01000083">
    <property type="protein sequence ID" value="KGE86001.1"/>
    <property type="molecule type" value="Genomic_DNA"/>
</dbReference>
<reference evidence="1 6" key="1">
    <citation type="journal article" date="2014" name="Int. J. Syst. Evol. Microbiol.">
        <title>Phaeodactylibacter xiamenensis gen. nov., sp. nov., a member of the family Saprospiraceae isolated from the marine alga Phaeodactylum tricornutum.</title>
        <authorList>
            <person name="Chen Z.Jr."/>
            <person name="Lei X."/>
            <person name="Lai Q."/>
            <person name="Li Y."/>
            <person name="Zhang B."/>
            <person name="Zhang J."/>
            <person name="Zhang H."/>
            <person name="Yang L."/>
            <person name="Zheng W."/>
            <person name="Tian Y."/>
            <person name="Yu Z."/>
            <person name="Xu H.Jr."/>
            <person name="Zheng T."/>
        </authorList>
    </citation>
    <scope>NUCLEOTIDE SEQUENCE [LARGE SCALE GENOMIC DNA]</scope>
    <source>
        <strain evidence="1 6">KD52</strain>
    </source>
</reference>
<protein>
    <recommendedName>
        <fullName evidence="7">Transposase</fullName>
    </recommendedName>
</protein>
<dbReference type="Pfam" id="PF13384">
    <property type="entry name" value="HTH_23"/>
    <property type="match status" value="1"/>
</dbReference>
<accession>A0A098RXV2</accession>
<dbReference type="EMBL" id="JPOS01000148">
    <property type="protein sequence ID" value="KGE84770.1"/>
    <property type="molecule type" value="Genomic_DNA"/>
</dbReference>
<organism evidence="1 6">
    <name type="scientific">Phaeodactylibacter xiamenensis</name>
    <dbReference type="NCBI Taxonomy" id="1524460"/>
    <lineage>
        <taxon>Bacteria</taxon>
        <taxon>Pseudomonadati</taxon>
        <taxon>Bacteroidota</taxon>
        <taxon>Saprospiria</taxon>
        <taxon>Saprospirales</taxon>
        <taxon>Haliscomenobacteraceae</taxon>
        <taxon>Phaeodactylibacter</taxon>
    </lineage>
</organism>
<dbReference type="EMBL" id="JPOS01000084">
    <property type="protein sequence ID" value="KGE85657.1"/>
    <property type="molecule type" value="Genomic_DNA"/>
</dbReference>
<reference evidence="1" key="2">
    <citation type="submission" date="2014-07" db="EMBL/GenBank/DDBJ databases">
        <authorList>
            <person name="Chen Z."/>
            <person name="Lei X."/>
            <person name="Zhang J."/>
            <person name="Zhang B."/>
            <person name="Li Y."/>
            <person name="Zhang H."/>
            <person name="Zheng T."/>
        </authorList>
    </citation>
    <scope>NUCLEOTIDE SEQUENCE</scope>
    <source>
        <strain evidence="1">KD52</strain>
    </source>
</reference>
<dbReference type="Pfam" id="PF13565">
    <property type="entry name" value="HTH_32"/>
    <property type="match status" value="1"/>
</dbReference>
<proteinExistence type="predicted"/>
<dbReference type="AlphaFoldDB" id="A0A098RXV2"/>
<dbReference type="SUPFAM" id="SSF46689">
    <property type="entry name" value="Homeodomain-like"/>
    <property type="match status" value="1"/>
</dbReference>
<evidence type="ECO:0000313" key="1">
    <source>
        <dbReference type="EMBL" id="KGE84770.1"/>
    </source>
</evidence>
<sequence length="176" mass="19744">MGRGQAPAAPIPMTLLQKEILQDIGRRHTTSQQLAKRIKLLLMANQGQSNSHIKRELDISLNTVKSWRRRWEADYDNLVSYESYLENQEVSPLDLRKRLISTLKDSPRSGAPKTITLAQEKQIIALACEPPADYQVEMADWTHEMLAKVAIAKGIVASISSRQVGRILKKQPSSAS</sequence>
<evidence type="ECO:0000313" key="2">
    <source>
        <dbReference type="EMBL" id="KGE85011.1"/>
    </source>
</evidence>
<evidence type="ECO:0000313" key="5">
    <source>
        <dbReference type="EMBL" id="KGE86781.1"/>
    </source>
</evidence>
<gene>
    <name evidence="5" type="ORF">IX84_19205</name>
    <name evidence="4" type="ORF">IX84_25750</name>
    <name evidence="3" type="ORF">IX84_26615</name>
    <name evidence="2" type="ORF">IX84_30260</name>
    <name evidence="1" type="ORF">IX84_32060</name>
</gene>
<keyword evidence="6" id="KW-1185">Reference proteome</keyword>
<evidence type="ECO:0000313" key="4">
    <source>
        <dbReference type="EMBL" id="KGE86001.1"/>
    </source>
</evidence>
<dbReference type="InterPro" id="IPR009057">
    <property type="entry name" value="Homeodomain-like_sf"/>
</dbReference>
<evidence type="ECO:0000313" key="6">
    <source>
        <dbReference type="Proteomes" id="UP000029736"/>
    </source>
</evidence>
<dbReference type="EMBL" id="JPOS01000097">
    <property type="protein sequence ID" value="KGE85011.1"/>
    <property type="molecule type" value="Genomic_DNA"/>
</dbReference>
<evidence type="ECO:0008006" key="7">
    <source>
        <dbReference type="Google" id="ProtNLM"/>
    </source>
</evidence>
<dbReference type="STRING" id="1524460.IX84_19205"/>
<evidence type="ECO:0000313" key="3">
    <source>
        <dbReference type="EMBL" id="KGE85657.1"/>
    </source>
</evidence>
<dbReference type="Proteomes" id="UP000029736">
    <property type="component" value="Unassembled WGS sequence"/>
</dbReference>
<name>A0A098RXV2_9BACT</name>
<dbReference type="EMBL" id="JPOS01000055">
    <property type="protein sequence ID" value="KGE86781.1"/>
    <property type="molecule type" value="Genomic_DNA"/>
</dbReference>